<evidence type="ECO:0000256" key="1">
    <source>
        <dbReference type="ARBA" id="ARBA00022527"/>
    </source>
</evidence>
<evidence type="ECO:0000256" key="4">
    <source>
        <dbReference type="ARBA" id="ARBA00022777"/>
    </source>
</evidence>
<keyword evidence="10" id="KW-1185">Reference proteome</keyword>
<dbReference type="EMBL" id="CAJNIZ010045836">
    <property type="protein sequence ID" value="CAE7731228.1"/>
    <property type="molecule type" value="Genomic_DNA"/>
</dbReference>
<evidence type="ECO:0000313" key="10">
    <source>
        <dbReference type="Proteomes" id="UP000649617"/>
    </source>
</evidence>
<protein>
    <recommendedName>
        <fullName evidence="8">Protein kinase domain-containing protein</fullName>
    </recommendedName>
</protein>
<dbReference type="PROSITE" id="PS50011">
    <property type="entry name" value="PROTEIN_KINASE_DOM"/>
    <property type="match status" value="1"/>
</dbReference>
<evidence type="ECO:0000259" key="8">
    <source>
        <dbReference type="PROSITE" id="PS50011"/>
    </source>
</evidence>
<reference evidence="9" key="1">
    <citation type="submission" date="2021-02" db="EMBL/GenBank/DDBJ databases">
        <authorList>
            <person name="Dougan E. K."/>
            <person name="Rhodes N."/>
            <person name="Thang M."/>
            <person name="Chan C."/>
        </authorList>
    </citation>
    <scope>NUCLEOTIDE SEQUENCE</scope>
</reference>
<evidence type="ECO:0000256" key="3">
    <source>
        <dbReference type="ARBA" id="ARBA00022741"/>
    </source>
</evidence>
<feature type="non-terminal residue" evidence="9">
    <location>
        <position position="1"/>
    </location>
</feature>
<dbReference type="SUPFAM" id="SSF56112">
    <property type="entry name" value="Protein kinase-like (PK-like)"/>
    <property type="match status" value="1"/>
</dbReference>
<organism evidence="9 10">
    <name type="scientific">Symbiodinium pilosum</name>
    <name type="common">Dinoflagellate</name>
    <dbReference type="NCBI Taxonomy" id="2952"/>
    <lineage>
        <taxon>Eukaryota</taxon>
        <taxon>Sar</taxon>
        <taxon>Alveolata</taxon>
        <taxon>Dinophyceae</taxon>
        <taxon>Suessiales</taxon>
        <taxon>Symbiodiniaceae</taxon>
        <taxon>Symbiodinium</taxon>
    </lineage>
</organism>
<dbReference type="GO" id="GO:0004674">
    <property type="term" value="F:protein serine/threonine kinase activity"/>
    <property type="evidence" value="ECO:0007669"/>
    <property type="project" value="UniProtKB-KW"/>
</dbReference>
<feature type="domain" description="Protein kinase" evidence="8">
    <location>
        <begin position="53"/>
        <end position="291"/>
    </location>
</feature>
<dbReference type="Pfam" id="PF00069">
    <property type="entry name" value="Pkinase"/>
    <property type="match status" value="1"/>
</dbReference>
<evidence type="ECO:0000256" key="2">
    <source>
        <dbReference type="ARBA" id="ARBA00022679"/>
    </source>
</evidence>
<keyword evidence="5" id="KW-0067">ATP-binding</keyword>
<keyword evidence="1" id="KW-0723">Serine/threonine-protein kinase</keyword>
<dbReference type="GO" id="GO:0005524">
    <property type="term" value="F:ATP binding"/>
    <property type="evidence" value="ECO:0007669"/>
    <property type="project" value="UniProtKB-KW"/>
</dbReference>
<proteinExistence type="predicted"/>
<dbReference type="Gene3D" id="1.10.510.10">
    <property type="entry name" value="Transferase(Phosphotransferase) domain 1"/>
    <property type="match status" value="1"/>
</dbReference>
<evidence type="ECO:0000256" key="5">
    <source>
        <dbReference type="ARBA" id="ARBA00022840"/>
    </source>
</evidence>
<keyword evidence="3" id="KW-0547">Nucleotide-binding</keyword>
<dbReference type="Proteomes" id="UP000649617">
    <property type="component" value="Unassembled WGS sequence"/>
</dbReference>
<dbReference type="InterPro" id="IPR000719">
    <property type="entry name" value="Prot_kinase_dom"/>
</dbReference>
<dbReference type="PANTHER" id="PTHR24350">
    <property type="entry name" value="SERINE/THREONINE-PROTEIN KINASE IAL-RELATED"/>
    <property type="match status" value="1"/>
</dbReference>
<dbReference type="AlphaFoldDB" id="A0A812XJ62"/>
<comment type="caution">
    <text evidence="9">The sequence shown here is derived from an EMBL/GenBank/DDBJ whole genome shotgun (WGS) entry which is preliminary data.</text>
</comment>
<accession>A0A812XJ62</accession>
<feature type="cross-link" description="Glycyl lysine isopeptide (Lys-Gly) (interchain with G-Cter in SUMO2)" evidence="7">
    <location>
        <position position="202"/>
    </location>
</feature>
<name>A0A812XJ62_SYMPI</name>
<sequence length="291" mass="31695">MSCKHQKTIILKALHDDNHSAEGSQFEGAVLDNLVDPVKHLQVSETDRAVVYATPLVPLLQDGFDNSRAAEKTFSDPSLEPSSPSLLASVGQTQLRAVKLFKALEALEGGQMTGNLPPKDVVKELKMMVLAQKHKSIIRLHALSRVPTGWALLTDWCAGGSLLHHLAADGRQPEGQAMLLQRQLLVGLAHLHQRGIVHRDVKLEHILLRSANKLVLSGFGLAAPISEAREATEPVGTVGYMAPEVIRYTPALEPADVFAAGVVLYTMLLGRQPFGRETPAEETKYRTTCTE</sequence>
<keyword evidence="2" id="KW-0808">Transferase</keyword>
<feature type="active site" description="Proton acceptor" evidence="6">
    <location>
        <position position="200"/>
    </location>
</feature>
<dbReference type="InterPro" id="IPR030616">
    <property type="entry name" value="Aur-like"/>
</dbReference>
<keyword evidence="4" id="KW-0418">Kinase</keyword>
<dbReference type="OrthoDB" id="419271at2759"/>
<evidence type="ECO:0000313" key="9">
    <source>
        <dbReference type="EMBL" id="CAE7731228.1"/>
    </source>
</evidence>
<evidence type="ECO:0000256" key="7">
    <source>
        <dbReference type="PIRSR" id="PIRSR630616-3"/>
    </source>
</evidence>
<dbReference type="InterPro" id="IPR011009">
    <property type="entry name" value="Kinase-like_dom_sf"/>
</dbReference>
<evidence type="ECO:0000256" key="6">
    <source>
        <dbReference type="PIRSR" id="PIRSR630616-1"/>
    </source>
</evidence>
<gene>
    <name evidence="9" type="ORF">SPIL2461_LOCUS20982</name>
</gene>